<organism evidence="1">
    <name type="scientific">Guillardia theta (strain CCMP2712)</name>
    <name type="common">Cryptophyte</name>
    <dbReference type="NCBI Taxonomy" id="905079"/>
    <lineage>
        <taxon>Eukaryota</taxon>
        <taxon>Cryptophyceae</taxon>
        <taxon>Pyrenomonadales</taxon>
        <taxon>Geminigeraceae</taxon>
        <taxon>Guillardia</taxon>
    </lineage>
</organism>
<sequence>MTVDNRLDLGTIQQKSGIAVSFWGYMTGASGSWARYFDFGGNSNYFYHGGGSNLYNWLFAAPGTSTWPRWLQLDVYDGKGYFPLPFSDHVISSWHHFVFSINKNGSASANTWSVWIDNELVCDACHASGLTSIPMDERGWYIARSHWEVDGKTDGGMDDFRIYDQALTALQVAEIYYGSVIDNPASTPLGPNWFLHPVYVNCHMNHTWKDIIYGQLAKNQTFKSGGWKMSSCSVRYGDSLAALFNGSTV</sequence>
<dbReference type="InterPro" id="IPR013320">
    <property type="entry name" value="ConA-like_dom_sf"/>
</dbReference>
<dbReference type="RefSeq" id="XP_005823756.1">
    <property type="nucleotide sequence ID" value="XM_005823699.1"/>
</dbReference>
<evidence type="ECO:0000313" key="1">
    <source>
        <dbReference type="EMBL" id="EKX36776.1"/>
    </source>
</evidence>
<dbReference type="Proteomes" id="UP000011087">
    <property type="component" value="Unassembled WGS sequence"/>
</dbReference>
<dbReference type="EnsemblProtists" id="EKX36776">
    <property type="protein sequence ID" value="EKX36776"/>
    <property type="gene ID" value="GUITHDRAFT_165658"/>
</dbReference>
<name>L1IKM8_GUITC</name>
<dbReference type="AlphaFoldDB" id="L1IKM8"/>
<dbReference type="HOGENOM" id="CLU_1117483_0_0_1"/>
<dbReference type="Pfam" id="PF13385">
    <property type="entry name" value="Laminin_G_3"/>
    <property type="match status" value="1"/>
</dbReference>
<reference evidence="3" key="2">
    <citation type="submission" date="2012-11" db="EMBL/GenBank/DDBJ databases">
        <authorList>
            <person name="Kuo A."/>
            <person name="Curtis B.A."/>
            <person name="Tanifuji G."/>
            <person name="Burki F."/>
            <person name="Gruber A."/>
            <person name="Irimia M."/>
            <person name="Maruyama S."/>
            <person name="Arias M.C."/>
            <person name="Ball S.G."/>
            <person name="Gile G.H."/>
            <person name="Hirakawa Y."/>
            <person name="Hopkins J.F."/>
            <person name="Rensing S.A."/>
            <person name="Schmutz J."/>
            <person name="Symeonidi A."/>
            <person name="Elias M."/>
            <person name="Eveleigh R.J."/>
            <person name="Herman E.K."/>
            <person name="Klute M.J."/>
            <person name="Nakayama T."/>
            <person name="Obornik M."/>
            <person name="Reyes-Prieto A."/>
            <person name="Armbrust E.V."/>
            <person name="Aves S.J."/>
            <person name="Beiko R.G."/>
            <person name="Coutinho P."/>
            <person name="Dacks J.B."/>
            <person name="Durnford D.G."/>
            <person name="Fast N.M."/>
            <person name="Green B.R."/>
            <person name="Grisdale C."/>
            <person name="Hempe F."/>
            <person name="Henrissat B."/>
            <person name="Hoppner M.P."/>
            <person name="Ishida K.-I."/>
            <person name="Kim E."/>
            <person name="Koreny L."/>
            <person name="Kroth P.G."/>
            <person name="Liu Y."/>
            <person name="Malik S.-B."/>
            <person name="Maier U.G."/>
            <person name="McRose D."/>
            <person name="Mock T."/>
            <person name="Neilson J.A."/>
            <person name="Onodera N.T."/>
            <person name="Poole A.M."/>
            <person name="Pritham E.J."/>
            <person name="Richards T.A."/>
            <person name="Rocap G."/>
            <person name="Roy S.W."/>
            <person name="Sarai C."/>
            <person name="Schaack S."/>
            <person name="Shirato S."/>
            <person name="Slamovits C.H."/>
            <person name="Spencer D.F."/>
            <person name="Suzuki S."/>
            <person name="Worden A.Z."/>
            <person name="Zauner S."/>
            <person name="Barry K."/>
            <person name="Bell C."/>
            <person name="Bharti A.K."/>
            <person name="Crow J.A."/>
            <person name="Grimwood J."/>
            <person name="Kramer R."/>
            <person name="Lindquist E."/>
            <person name="Lucas S."/>
            <person name="Salamov A."/>
            <person name="McFadden G.I."/>
            <person name="Lane C.E."/>
            <person name="Keeling P.J."/>
            <person name="Gray M.W."/>
            <person name="Grigoriev I.V."/>
            <person name="Archibald J.M."/>
        </authorList>
    </citation>
    <scope>NUCLEOTIDE SEQUENCE</scope>
    <source>
        <strain evidence="3">CCMP2712</strain>
    </source>
</reference>
<accession>L1IKM8</accession>
<dbReference type="EMBL" id="JH993068">
    <property type="protein sequence ID" value="EKX36776.1"/>
    <property type="molecule type" value="Genomic_DNA"/>
</dbReference>
<dbReference type="SUPFAM" id="SSF49899">
    <property type="entry name" value="Concanavalin A-like lectins/glucanases"/>
    <property type="match status" value="1"/>
</dbReference>
<keyword evidence="3" id="KW-1185">Reference proteome</keyword>
<dbReference type="PaxDb" id="55529-EKX36776"/>
<evidence type="ECO:0000313" key="2">
    <source>
        <dbReference type="EnsemblProtists" id="EKX36776"/>
    </source>
</evidence>
<proteinExistence type="predicted"/>
<dbReference type="Gene3D" id="2.60.120.200">
    <property type="match status" value="1"/>
</dbReference>
<evidence type="ECO:0008006" key="4">
    <source>
        <dbReference type="Google" id="ProtNLM"/>
    </source>
</evidence>
<dbReference type="KEGG" id="gtt:GUITHDRAFT_165658"/>
<gene>
    <name evidence="1" type="ORF">GUITHDRAFT_165658</name>
</gene>
<reference evidence="2" key="3">
    <citation type="submission" date="2015-06" db="UniProtKB">
        <authorList>
            <consortium name="EnsemblProtists"/>
        </authorList>
    </citation>
    <scope>IDENTIFICATION</scope>
</reference>
<dbReference type="GeneID" id="17293470"/>
<reference evidence="1 3" key="1">
    <citation type="journal article" date="2012" name="Nature">
        <title>Algal genomes reveal evolutionary mosaicism and the fate of nucleomorphs.</title>
        <authorList>
            <consortium name="DOE Joint Genome Institute"/>
            <person name="Curtis B.A."/>
            <person name="Tanifuji G."/>
            <person name="Burki F."/>
            <person name="Gruber A."/>
            <person name="Irimia M."/>
            <person name="Maruyama S."/>
            <person name="Arias M.C."/>
            <person name="Ball S.G."/>
            <person name="Gile G.H."/>
            <person name="Hirakawa Y."/>
            <person name="Hopkins J.F."/>
            <person name="Kuo A."/>
            <person name="Rensing S.A."/>
            <person name="Schmutz J."/>
            <person name="Symeonidi A."/>
            <person name="Elias M."/>
            <person name="Eveleigh R.J."/>
            <person name="Herman E.K."/>
            <person name="Klute M.J."/>
            <person name="Nakayama T."/>
            <person name="Obornik M."/>
            <person name="Reyes-Prieto A."/>
            <person name="Armbrust E.V."/>
            <person name="Aves S.J."/>
            <person name="Beiko R.G."/>
            <person name="Coutinho P."/>
            <person name="Dacks J.B."/>
            <person name="Durnford D.G."/>
            <person name="Fast N.M."/>
            <person name="Green B.R."/>
            <person name="Grisdale C.J."/>
            <person name="Hempel F."/>
            <person name="Henrissat B."/>
            <person name="Hoppner M.P."/>
            <person name="Ishida K."/>
            <person name="Kim E."/>
            <person name="Koreny L."/>
            <person name="Kroth P.G."/>
            <person name="Liu Y."/>
            <person name="Malik S.B."/>
            <person name="Maier U.G."/>
            <person name="McRose D."/>
            <person name="Mock T."/>
            <person name="Neilson J.A."/>
            <person name="Onodera N.T."/>
            <person name="Poole A.M."/>
            <person name="Pritham E.J."/>
            <person name="Richards T.A."/>
            <person name="Rocap G."/>
            <person name="Roy S.W."/>
            <person name="Sarai C."/>
            <person name="Schaack S."/>
            <person name="Shirato S."/>
            <person name="Slamovits C.H."/>
            <person name="Spencer D.F."/>
            <person name="Suzuki S."/>
            <person name="Worden A.Z."/>
            <person name="Zauner S."/>
            <person name="Barry K."/>
            <person name="Bell C."/>
            <person name="Bharti A.K."/>
            <person name="Crow J.A."/>
            <person name="Grimwood J."/>
            <person name="Kramer R."/>
            <person name="Lindquist E."/>
            <person name="Lucas S."/>
            <person name="Salamov A."/>
            <person name="McFadden G.I."/>
            <person name="Lane C.E."/>
            <person name="Keeling P.J."/>
            <person name="Gray M.W."/>
            <person name="Grigoriev I.V."/>
            <person name="Archibald J.M."/>
        </authorList>
    </citation>
    <scope>NUCLEOTIDE SEQUENCE</scope>
    <source>
        <strain evidence="1 3">CCMP2712</strain>
    </source>
</reference>
<evidence type="ECO:0000313" key="3">
    <source>
        <dbReference type="Proteomes" id="UP000011087"/>
    </source>
</evidence>
<protein>
    <recommendedName>
        <fullName evidence="4">LamG-like jellyroll fold domain-containing protein</fullName>
    </recommendedName>
</protein>